<evidence type="ECO:0000256" key="2">
    <source>
        <dbReference type="ARBA" id="ARBA00022694"/>
    </source>
</evidence>
<organism evidence="8 9">
    <name type="scientific">Sulfitobacter pacificus</name>
    <dbReference type="NCBI Taxonomy" id="1499314"/>
    <lineage>
        <taxon>Bacteria</taxon>
        <taxon>Pseudomonadati</taxon>
        <taxon>Pseudomonadota</taxon>
        <taxon>Alphaproteobacteria</taxon>
        <taxon>Rhodobacterales</taxon>
        <taxon>Roseobacteraceae</taxon>
        <taxon>Sulfitobacter</taxon>
    </lineage>
</organism>
<evidence type="ECO:0000313" key="9">
    <source>
        <dbReference type="Proteomes" id="UP001161388"/>
    </source>
</evidence>
<protein>
    <recommendedName>
        <fullName evidence="6">tRNA(Ile)-lysidine synthase</fullName>
        <ecNumber evidence="6">6.3.4.19</ecNumber>
    </recommendedName>
    <alternativeName>
        <fullName evidence="6">tRNA(Ile)-2-lysyl-cytidine synthase</fullName>
    </alternativeName>
    <alternativeName>
        <fullName evidence="6">tRNA(Ile)-lysidine synthetase</fullName>
    </alternativeName>
</protein>
<dbReference type="SUPFAM" id="SSF52402">
    <property type="entry name" value="Adenine nucleotide alpha hydrolases-like"/>
    <property type="match status" value="1"/>
</dbReference>
<keyword evidence="4 6" id="KW-0067">ATP-binding</keyword>
<comment type="similarity">
    <text evidence="6">Belongs to the tRNA(Ile)-lysidine synthase family.</text>
</comment>
<sequence>MPETLPLCLAEAFLPHPPKAMGVAVSGGSDSMALLHLLHEFCTMRQIRLHAVTVDHRLRAESAAEARHVARVCAEIDVPHDTLVWNGWRGEGNLQGVARHARYHKMALWAQGYGIDTIATGHTADDQAETVLMRLARRSGVDGLSAISRRSLREGVTWVRPLLQARRKVLRSYLSGRGIGWIDDPSNDDAQYDRIKARNALELLAPLGIDADALGEVAANMTAARKALDWHSFLVSKQFVSLDAGAVLIEESGFNLEPDEVQRRLLIRAINWVSRGYYAPRRAALSNVMTALSKGQATTLNGCHIRRIATRIWVFREYNAVRDTEVAINELWDGRWQLSNDEALPEASDLRIRALGLEGLEQCAGWRASGRPHVVLKSTPGVWQGDRLVAAPLAGFAQNWQAKLHEEPDTFFATLLSH</sequence>
<dbReference type="EMBL" id="BSNL01000001">
    <property type="protein sequence ID" value="GLQ25837.1"/>
    <property type="molecule type" value="Genomic_DNA"/>
</dbReference>
<evidence type="ECO:0000256" key="1">
    <source>
        <dbReference type="ARBA" id="ARBA00022598"/>
    </source>
</evidence>
<dbReference type="PANTHER" id="PTHR43033:SF1">
    <property type="entry name" value="TRNA(ILE)-LYSIDINE SYNTHASE-RELATED"/>
    <property type="match status" value="1"/>
</dbReference>
<feature type="binding site" evidence="6">
    <location>
        <begin position="26"/>
        <end position="31"/>
    </location>
    <ligand>
        <name>ATP</name>
        <dbReference type="ChEBI" id="CHEBI:30616"/>
    </ligand>
</feature>
<dbReference type="CDD" id="cd01992">
    <property type="entry name" value="TilS_N"/>
    <property type="match status" value="1"/>
</dbReference>
<reference evidence="8" key="1">
    <citation type="journal article" date="2014" name="Int. J. Syst. Evol. Microbiol.">
        <title>Complete genome of a new Firmicutes species belonging to the dominant human colonic microbiota ('Ruminococcus bicirculans') reveals two chromosomes and a selective capacity to utilize plant glucans.</title>
        <authorList>
            <consortium name="NISC Comparative Sequencing Program"/>
            <person name="Wegmann U."/>
            <person name="Louis P."/>
            <person name="Goesmann A."/>
            <person name="Henrissat B."/>
            <person name="Duncan S.H."/>
            <person name="Flint H.J."/>
        </authorList>
    </citation>
    <scope>NUCLEOTIDE SEQUENCE</scope>
    <source>
        <strain evidence="8">NBRC 109915</strain>
    </source>
</reference>
<dbReference type="Pfam" id="PF01171">
    <property type="entry name" value="ATP_bind_3"/>
    <property type="match status" value="1"/>
</dbReference>
<feature type="domain" description="tRNA(Ile)-lysidine/2-thiocytidine synthase N-terminal" evidence="7">
    <location>
        <begin position="22"/>
        <end position="199"/>
    </location>
</feature>
<comment type="function">
    <text evidence="6">Ligates lysine onto the cytidine present at position 34 of the AUA codon-specific tRNA(Ile) that contains the anticodon CAU, in an ATP-dependent manner. Cytidine is converted to lysidine, thus changing the amino acid specificity of the tRNA from methionine to isoleucine.</text>
</comment>
<evidence type="ECO:0000256" key="5">
    <source>
        <dbReference type="ARBA" id="ARBA00048539"/>
    </source>
</evidence>
<dbReference type="RefSeq" id="WP_284370498.1">
    <property type="nucleotide sequence ID" value="NZ_BSNL01000001.1"/>
</dbReference>
<evidence type="ECO:0000256" key="6">
    <source>
        <dbReference type="HAMAP-Rule" id="MF_01161"/>
    </source>
</evidence>
<dbReference type="NCBIfam" id="TIGR02432">
    <property type="entry name" value="lysidine_TilS_N"/>
    <property type="match status" value="1"/>
</dbReference>
<keyword evidence="6" id="KW-0963">Cytoplasm</keyword>
<keyword evidence="3 6" id="KW-0547">Nucleotide-binding</keyword>
<comment type="catalytic activity">
    <reaction evidence="5 6">
        <text>cytidine(34) in tRNA(Ile2) + L-lysine + ATP = lysidine(34) in tRNA(Ile2) + AMP + diphosphate + H(+)</text>
        <dbReference type="Rhea" id="RHEA:43744"/>
        <dbReference type="Rhea" id="RHEA-COMP:10625"/>
        <dbReference type="Rhea" id="RHEA-COMP:10670"/>
        <dbReference type="ChEBI" id="CHEBI:15378"/>
        <dbReference type="ChEBI" id="CHEBI:30616"/>
        <dbReference type="ChEBI" id="CHEBI:32551"/>
        <dbReference type="ChEBI" id="CHEBI:33019"/>
        <dbReference type="ChEBI" id="CHEBI:82748"/>
        <dbReference type="ChEBI" id="CHEBI:83665"/>
        <dbReference type="ChEBI" id="CHEBI:456215"/>
        <dbReference type="EC" id="6.3.4.19"/>
    </reaction>
</comment>
<proteinExistence type="inferred from homology"/>
<evidence type="ECO:0000256" key="4">
    <source>
        <dbReference type="ARBA" id="ARBA00022840"/>
    </source>
</evidence>
<dbReference type="Proteomes" id="UP001161388">
    <property type="component" value="Unassembled WGS sequence"/>
</dbReference>
<keyword evidence="1 6" id="KW-0436">Ligase</keyword>
<keyword evidence="2 6" id="KW-0819">tRNA processing</keyword>
<evidence type="ECO:0000259" key="7">
    <source>
        <dbReference type="Pfam" id="PF01171"/>
    </source>
</evidence>
<dbReference type="PANTHER" id="PTHR43033">
    <property type="entry name" value="TRNA(ILE)-LYSIDINE SYNTHASE-RELATED"/>
    <property type="match status" value="1"/>
</dbReference>
<evidence type="ECO:0000256" key="3">
    <source>
        <dbReference type="ARBA" id="ARBA00022741"/>
    </source>
</evidence>
<dbReference type="HAMAP" id="MF_01161">
    <property type="entry name" value="tRNA_Ile_lys_synt"/>
    <property type="match status" value="1"/>
</dbReference>
<name>A0ABQ5VFW1_9RHOB</name>
<dbReference type="InterPro" id="IPR011063">
    <property type="entry name" value="TilS/TtcA_N"/>
</dbReference>
<comment type="caution">
    <text evidence="8">The sequence shown here is derived from an EMBL/GenBank/DDBJ whole genome shotgun (WGS) entry which is preliminary data.</text>
</comment>
<keyword evidence="9" id="KW-1185">Reference proteome</keyword>
<dbReference type="InterPro" id="IPR014729">
    <property type="entry name" value="Rossmann-like_a/b/a_fold"/>
</dbReference>
<dbReference type="Gene3D" id="3.40.50.620">
    <property type="entry name" value="HUPs"/>
    <property type="match status" value="1"/>
</dbReference>
<reference evidence="8" key="2">
    <citation type="submission" date="2023-01" db="EMBL/GenBank/DDBJ databases">
        <title>Draft genome sequence of Sulfitobacter pacificus strain NBRC 109915.</title>
        <authorList>
            <person name="Sun Q."/>
            <person name="Mori K."/>
        </authorList>
    </citation>
    <scope>NUCLEOTIDE SEQUENCE</scope>
    <source>
        <strain evidence="8">NBRC 109915</strain>
    </source>
</reference>
<accession>A0ABQ5VFW1</accession>
<evidence type="ECO:0000313" key="8">
    <source>
        <dbReference type="EMBL" id="GLQ25837.1"/>
    </source>
</evidence>
<comment type="subcellular location">
    <subcellularLocation>
        <location evidence="6">Cytoplasm</location>
    </subcellularLocation>
</comment>
<dbReference type="InterPro" id="IPR012795">
    <property type="entry name" value="tRNA_Ile_lys_synt_N"/>
</dbReference>
<dbReference type="EC" id="6.3.4.19" evidence="6"/>
<gene>
    <name evidence="6 8" type="primary">tilS</name>
    <name evidence="8" type="ORF">GCM10007927_06400</name>
</gene>
<dbReference type="InterPro" id="IPR012094">
    <property type="entry name" value="tRNA_Ile_lys_synt"/>
</dbReference>
<comment type="domain">
    <text evidence="6">The N-terminal region contains the highly conserved SGGXDS motif, predicted to be a P-loop motif involved in ATP binding.</text>
</comment>